<feature type="transmembrane region" description="Helical" evidence="9">
    <location>
        <begin position="354"/>
        <end position="377"/>
    </location>
</feature>
<dbReference type="Pfam" id="PF03094">
    <property type="entry name" value="Mlo"/>
    <property type="match status" value="1"/>
</dbReference>
<organism evidence="10 11">
    <name type="scientific">Brassica napus</name>
    <name type="common">Rape</name>
    <dbReference type="NCBI Taxonomy" id="3708"/>
    <lineage>
        <taxon>Eukaryota</taxon>
        <taxon>Viridiplantae</taxon>
        <taxon>Streptophyta</taxon>
        <taxon>Embryophyta</taxon>
        <taxon>Tracheophyta</taxon>
        <taxon>Spermatophyta</taxon>
        <taxon>Magnoliopsida</taxon>
        <taxon>eudicotyledons</taxon>
        <taxon>Gunneridae</taxon>
        <taxon>Pentapetalae</taxon>
        <taxon>rosids</taxon>
        <taxon>malvids</taxon>
        <taxon>Brassicales</taxon>
        <taxon>Brassicaceae</taxon>
        <taxon>Brassiceae</taxon>
        <taxon>Brassica</taxon>
    </lineage>
</organism>
<evidence type="ECO:0000256" key="6">
    <source>
        <dbReference type="ARBA" id="ARBA00022989"/>
    </source>
</evidence>
<proteinExistence type="inferred from homology"/>
<evidence type="ECO:0000256" key="9">
    <source>
        <dbReference type="SAM" id="Phobius"/>
    </source>
</evidence>
<sequence>MAGEGTTLEYTPTWVVALVCSVIVSISFAVERGLHRAGKHFDKNDQKQLFGALQKVKEELMLLGFISLLLSVSQSRIAKICISKELSEKLLPCKKPKEDKSLNDNSHFQLSFTGRHLLAGDSAAGDYCSQKGKAPLMSISALHELHIFIFVLAIAHIIFCLLTILFGTMKIMQWRKWEDKVLEKDYNADEVIQKKYTAVREHDFIRGRFLGVGKADACFGWVHSFMKQFLASVNESDYITMRLGFVTTHCKTNPKFNFHKYLIRALNSDFKKVVGISWYLWVFVVLFLLLNIAAWHVYFWLAFLPLILLLAVGMKLEHIITDLAHEVAEKHIAVEGDLVVRPSDDLFWFKSPRLVLFLIHFILFQNSFELAFIFFIFAQYGFDSCIMGQVKFIIPRLVIGVLVQLLCSYSTLPLYALVAQMGSSFKGAIFTDQAQKQIAGWAKSAKMTKKKGSTHAGSSHGGIPNPIAAPSPKSIQLQSLLVKGSSQQSHLSEKKPEISCSILVVSTLRERLQECDGDKVLKAEAGDKVRKFTEWAFKCIGFHSDSARDKANQDSAAAAEIQLQLSAFKTFLDLAGNNLSGKDFTEAFDAACFPLTLFSTSFSPGWASGISASVVHGLLGMLVEGGADNVNQCFLEASRFGSTELVRILLQIAQRNSLDVDVDLALGFASHYSKIETMDCLVEEGNAVAFLSPLMRAAERGCVQVVEWFVKRGCREMELCLALTAATSSSRVEIAAYLLPHVPRAVLAALSVEILKAAGERSGGSFKGVEFLLKSDFLEDPVATYSAADTIANSEDESVPLELRSFLQEHWSEAAFKQGVKESRDNFLNFMRVLKIGESAICLKDLPAPLRVAIAYMPLYRGCVKAGGRLLSQKLRGQLVEAVKQLQGFDVDTEEVYKGHHQVMAVLEHHLPIFLVKGSSH</sequence>
<evidence type="ECO:0000256" key="5">
    <source>
        <dbReference type="ARBA" id="ARBA00022860"/>
    </source>
</evidence>
<keyword evidence="7 9" id="KW-0472">Membrane</keyword>
<keyword evidence="6 9" id="KW-1133">Transmembrane helix</keyword>
<protein>
    <recommendedName>
        <fullName evidence="12">MLO-like protein</fullName>
    </recommendedName>
</protein>
<feature type="transmembrane region" description="Helical" evidence="9">
    <location>
        <begin position="273"/>
        <end position="292"/>
    </location>
</feature>
<evidence type="ECO:0000256" key="2">
    <source>
        <dbReference type="ARBA" id="ARBA00006574"/>
    </source>
</evidence>
<dbReference type="Gene3D" id="1.25.40.20">
    <property type="entry name" value="Ankyrin repeat-containing domain"/>
    <property type="match status" value="1"/>
</dbReference>
<dbReference type="InterPro" id="IPR036770">
    <property type="entry name" value="Ankyrin_rpt-contain_sf"/>
</dbReference>
<dbReference type="InterPro" id="IPR044956">
    <property type="entry name" value="SKIP35"/>
</dbReference>
<evidence type="ECO:0008006" key="12">
    <source>
        <dbReference type="Google" id="ProtNLM"/>
    </source>
</evidence>
<evidence type="ECO:0000313" key="11">
    <source>
        <dbReference type="Proteomes" id="UP000824890"/>
    </source>
</evidence>
<keyword evidence="5" id="KW-0112">Calmodulin-binding</keyword>
<evidence type="ECO:0000256" key="8">
    <source>
        <dbReference type="ARBA" id="ARBA00023265"/>
    </source>
</evidence>
<evidence type="ECO:0000313" key="10">
    <source>
        <dbReference type="EMBL" id="KAH0887398.1"/>
    </source>
</evidence>
<reference evidence="10 11" key="1">
    <citation type="submission" date="2021-05" db="EMBL/GenBank/DDBJ databases">
        <title>Genome Assembly of Synthetic Allotetraploid Brassica napus Reveals Homoeologous Exchanges between Subgenomes.</title>
        <authorList>
            <person name="Davis J.T."/>
        </authorList>
    </citation>
    <scope>NUCLEOTIDE SEQUENCE [LARGE SCALE GENOMIC DNA]</scope>
    <source>
        <strain evidence="11">cv. Da-Ae</strain>
        <tissue evidence="10">Seedling</tissue>
    </source>
</reference>
<name>A0ABQ8A4Q0_BRANA</name>
<comment type="similarity">
    <text evidence="2">Belongs to the MLO family.</text>
</comment>
<evidence type="ECO:0000256" key="7">
    <source>
        <dbReference type="ARBA" id="ARBA00023136"/>
    </source>
</evidence>
<dbReference type="PANTHER" id="PTHR36024:SF1">
    <property type="entry name" value="OS11G0246900 PROTEIN"/>
    <property type="match status" value="1"/>
</dbReference>
<comment type="caution">
    <text evidence="10">The sequence shown here is derived from an EMBL/GenBank/DDBJ whole genome shotgun (WGS) entry which is preliminary data.</text>
</comment>
<feature type="transmembrane region" description="Helical" evidence="9">
    <location>
        <begin position="12"/>
        <end position="30"/>
    </location>
</feature>
<feature type="transmembrane region" description="Helical" evidence="9">
    <location>
        <begin position="145"/>
        <end position="166"/>
    </location>
</feature>
<gene>
    <name evidence="10" type="ORF">HID58_063494</name>
</gene>
<keyword evidence="4" id="KW-0611">Plant defense</keyword>
<evidence type="ECO:0000256" key="3">
    <source>
        <dbReference type="ARBA" id="ARBA00022692"/>
    </source>
</evidence>
<accession>A0ABQ8A4Q0</accession>
<evidence type="ECO:0000256" key="1">
    <source>
        <dbReference type="ARBA" id="ARBA00004141"/>
    </source>
</evidence>
<dbReference type="InterPro" id="IPR004326">
    <property type="entry name" value="Mlo"/>
</dbReference>
<keyword evidence="11" id="KW-1185">Reference proteome</keyword>
<dbReference type="EMBL" id="JAGKQM010000014">
    <property type="protein sequence ID" value="KAH0887398.1"/>
    <property type="molecule type" value="Genomic_DNA"/>
</dbReference>
<keyword evidence="3 9" id="KW-0812">Transmembrane</keyword>
<dbReference type="Proteomes" id="UP000824890">
    <property type="component" value="Unassembled WGS sequence"/>
</dbReference>
<feature type="transmembrane region" description="Helical" evidence="9">
    <location>
        <begin position="298"/>
        <end position="316"/>
    </location>
</feature>
<feature type="transmembrane region" description="Helical" evidence="9">
    <location>
        <begin position="397"/>
        <end position="418"/>
    </location>
</feature>
<dbReference type="PANTHER" id="PTHR36024">
    <property type="entry name" value="ANKYRIN REPEAT PROTEIN SKIP35"/>
    <property type="match status" value="1"/>
</dbReference>
<keyword evidence="8" id="KW-0568">Pathogenesis-related protein</keyword>
<dbReference type="SUPFAM" id="SSF48403">
    <property type="entry name" value="Ankyrin repeat"/>
    <property type="match status" value="1"/>
</dbReference>
<evidence type="ECO:0000256" key="4">
    <source>
        <dbReference type="ARBA" id="ARBA00022821"/>
    </source>
</evidence>
<comment type="subcellular location">
    <subcellularLocation>
        <location evidence="1">Membrane</location>
        <topology evidence="1">Multi-pass membrane protein</topology>
    </subcellularLocation>
</comment>